<dbReference type="InterPro" id="IPR005551">
    <property type="entry name" value="CitX"/>
</dbReference>
<proteinExistence type="predicted"/>
<evidence type="ECO:0000256" key="2">
    <source>
        <dbReference type="ARBA" id="ARBA00022679"/>
    </source>
</evidence>
<accession>A0ABT1E968</accession>
<evidence type="ECO:0000313" key="6">
    <source>
        <dbReference type="Proteomes" id="UP001523566"/>
    </source>
</evidence>
<evidence type="ECO:0000313" key="5">
    <source>
        <dbReference type="EMBL" id="MCP1102375.1"/>
    </source>
</evidence>
<keyword evidence="3 5" id="KW-0548">Nucleotidyltransferase</keyword>
<keyword evidence="2 5" id="KW-0808">Transferase</keyword>
<evidence type="ECO:0000256" key="4">
    <source>
        <dbReference type="ARBA" id="ARBA00048574"/>
    </source>
</evidence>
<sequence>MIETIREVTMTEVMAFREEKAAIWKLLSKEYEKETIISFGLNIPGSIKVTEQIIQAFVYGMKYIEAVFHDMEVVIYRKKEQRSFAGYSVSYALAGSNARELKKKMVEIEENHPLGRIFDIDVMGKEGSISRREVGGLPRKCLLCEEEAKICSRSVAHSQEAVRQKMEKMIHQYIRKGV</sequence>
<dbReference type="RefSeq" id="WP_262066161.1">
    <property type="nucleotide sequence ID" value="NZ_JAMXOD010000010.1"/>
</dbReference>
<dbReference type="GO" id="GO:0016829">
    <property type="term" value="F:lyase activity"/>
    <property type="evidence" value="ECO:0007669"/>
    <property type="project" value="UniProtKB-KW"/>
</dbReference>
<keyword evidence="6" id="KW-1185">Reference proteome</keyword>
<gene>
    <name evidence="5" type="primary">citX</name>
    <name evidence="5" type="ORF">NK125_08125</name>
</gene>
<evidence type="ECO:0000256" key="3">
    <source>
        <dbReference type="ARBA" id="ARBA00022695"/>
    </source>
</evidence>
<organism evidence="5 6">
    <name type="scientific">Aequitasia blattaphilus</name>
    <dbReference type="NCBI Taxonomy" id="2949332"/>
    <lineage>
        <taxon>Bacteria</taxon>
        <taxon>Bacillati</taxon>
        <taxon>Bacillota</taxon>
        <taxon>Clostridia</taxon>
        <taxon>Lachnospirales</taxon>
        <taxon>Lachnospiraceae</taxon>
        <taxon>Aequitasia</taxon>
    </lineage>
</organism>
<dbReference type="NCBIfam" id="TIGR03124">
    <property type="entry name" value="citrate_citX"/>
    <property type="match status" value="1"/>
</dbReference>
<name>A0ABT1E968_9FIRM</name>
<evidence type="ECO:0000256" key="1">
    <source>
        <dbReference type="ARBA" id="ARBA00012524"/>
    </source>
</evidence>
<comment type="catalytic activity">
    <reaction evidence="4">
        <text>apo-[citrate lyase ACP] + 2'-(5''-triphospho-alpha-D-ribosyl)-3'-dephospho-CoA = holo-[citrate lyase ACP] + diphosphate</text>
        <dbReference type="Rhea" id="RHEA:16333"/>
        <dbReference type="Rhea" id="RHEA-COMP:10157"/>
        <dbReference type="Rhea" id="RHEA-COMP:10158"/>
        <dbReference type="ChEBI" id="CHEBI:29999"/>
        <dbReference type="ChEBI" id="CHEBI:33019"/>
        <dbReference type="ChEBI" id="CHEBI:61378"/>
        <dbReference type="ChEBI" id="CHEBI:82683"/>
        <dbReference type="EC" id="2.7.7.61"/>
    </reaction>
</comment>
<comment type="caution">
    <text evidence="5">The sequence shown here is derived from an EMBL/GenBank/DDBJ whole genome shotgun (WGS) entry which is preliminary data.</text>
</comment>
<keyword evidence="5" id="KW-0456">Lyase</keyword>
<reference evidence="5 6" key="1">
    <citation type="journal article" date="2022" name="Genome Biol. Evol.">
        <title>Host diet, physiology and behaviors set the stage for Lachnospiraceae cladogenesis.</title>
        <authorList>
            <person name="Vera-Ponce De Leon A."/>
            <person name="Schneider M."/>
            <person name="Jahnes B.C."/>
            <person name="Sadowski V."/>
            <person name="Camuy-Velez L.A."/>
            <person name="Duan J."/>
            <person name="Sabree Z.L."/>
        </authorList>
    </citation>
    <scope>NUCLEOTIDE SEQUENCE [LARGE SCALE GENOMIC DNA]</scope>
    <source>
        <strain evidence="5 6">PAL113</strain>
    </source>
</reference>
<dbReference type="EC" id="2.7.7.61" evidence="1"/>
<dbReference type="EMBL" id="JAMZFW010000010">
    <property type="protein sequence ID" value="MCP1102375.1"/>
    <property type="molecule type" value="Genomic_DNA"/>
</dbReference>
<dbReference type="Proteomes" id="UP001523566">
    <property type="component" value="Unassembled WGS sequence"/>
</dbReference>
<dbReference type="GO" id="GO:0050519">
    <property type="term" value="F:holo-citrate lyase synthase activity"/>
    <property type="evidence" value="ECO:0007669"/>
    <property type="project" value="UniProtKB-EC"/>
</dbReference>
<protein>
    <recommendedName>
        <fullName evidence="1">citrate lyase holo-[acyl-carrier protein] synthase</fullName>
        <ecNumber evidence="1">2.7.7.61</ecNumber>
    </recommendedName>
</protein>
<dbReference type="Pfam" id="PF03802">
    <property type="entry name" value="CitX"/>
    <property type="match status" value="1"/>
</dbReference>